<name>A0A9W4U966_9PLEO</name>
<evidence type="ECO:0000256" key="1">
    <source>
        <dbReference type="SAM" id="MobiDB-lite"/>
    </source>
</evidence>
<dbReference type="Proteomes" id="UP001152607">
    <property type="component" value="Unassembled WGS sequence"/>
</dbReference>
<feature type="compositionally biased region" description="Low complexity" evidence="1">
    <location>
        <begin position="196"/>
        <end position="223"/>
    </location>
</feature>
<dbReference type="OrthoDB" id="3939315at2759"/>
<organism evidence="2 3">
    <name type="scientific">Periconia digitata</name>
    <dbReference type="NCBI Taxonomy" id="1303443"/>
    <lineage>
        <taxon>Eukaryota</taxon>
        <taxon>Fungi</taxon>
        <taxon>Dikarya</taxon>
        <taxon>Ascomycota</taxon>
        <taxon>Pezizomycotina</taxon>
        <taxon>Dothideomycetes</taxon>
        <taxon>Pleosporomycetidae</taxon>
        <taxon>Pleosporales</taxon>
        <taxon>Massarineae</taxon>
        <taxon>Periconiaceae</taxon>
        <taxon>Periconia</taxon>
    </lineage>
</organism>
<evidence type="ECO:0000313" key="3">
    <source>
        <dbReference type="Proteomes" id="UP001152607"/>
    </source>
</evidence>
<protein>
    <submittedName>
        <fullName evidence="2">Uncharacterized protein</fullName>
    </submittedName>
</protein>
<accession>A0A9W4U966</accession>
<feature type="compositionally biased region" description="Low complexity" evidence="1">
    <location>
        <begin position="137"/>
        <end position="154"/>
    </location>
</feature>
<comment type="caution">
    <text evidence="2">The sequence shown here is derived from an EMBL/GenBank/DDBJ whole genome shotgun (WGS) entry which is preliminary data.</text>
</comment>
<dbReference type="EMBL" id="CAOQHR010000003">
    <property type="protein sequence ID" value="CAI6331910.1"/>
    <property type="molecule type" value="Genomic_DNA"/>
</dbReference>
<gene>
    <name evidence="2" type="ORF">PDIGIT_LOCUS4939</name>
</gene>
<feature type="compositionally biased region" description="Polar residues" evidence="1">
    <location>
        <begin position="155"/>
        <end position="165"/>
    </location>
</feature>
<feature type="region of interest" description="Disordered" evidence="1">
    <location>
        <begin position="124"/>
        <end position="250"/>
    </location>
</feature>
<proteinExistence type="predicted"/>
<evidence type="ECO:0000313" key="2">
    <source>
        <dbReference type="EMBL" id="CAI6331910.1"/>
    </source>
</evidence>
<reference evidence="2" key="1">
    <citation type="submission" date="2023-01" db="EMBL/GenBank/DDBJ databases">
        <authorList>
            <person name="Van Ghelder C."/>
            <person name="Rancurel C."/>
        </authorList>
    </citation>
    <scope>NUCLEOTIDE SEQUENCE</scope>
    <source>
        <strain evidence="2">CNCM I-4278</strain>
    </source>
</reference>
<sequence>MSPSKIRLVATFKIRAAPHRLDSAKLPPNLKRVSVGSDIHLRRGICLHNSLKHIMKLPTCICISNRRAQDVQSGVLHSPSHQPSIIIRVNAKEHGNRPYHTHNTKPLHIRHLDRSGCNIKSRHIKTNRNNYSDGRLSCASPASSSSSSSSSSGSINQVKPTQIKLTTMDPPPYTASLSAETAYTPDEHEGSRADPVSSLLRSNTLSSQNRSRSSSSLTVSTLVAEPTPEDISRASSITINNTEDKPPTYAPLDDQIRTFKHESPLIYTTSPNTMARYHLHQETTEKGRARKLSIRKLLPTEARSCSVHYSSSNDTRSAASKIVYDDDLTLYSITAYDNFHVVGLPYHYEIKGHRSRTLPGKIKVEIGAPSWIKRQRSFKFVHYTRSLAKDSLNPANEARMQKYGYKSEQEWNRRSLFTVKTGCWVDGEGTVVAREDQEGGLKIVDGIWEGKEWIRQRDLIVACWAFKKWVMAVK</sequence>
<dbReference type="AlphaFoldDB" id="A0A9W4U966"/>
<keyword evidence="3" id="KW-1185">Reference proteome</keyword>